<dbReference type="OrthoDB" id="10674039at2759"/>
<feature type="compositionally biased region" description="Polar residues" evidence="1">
    <location>
        <begin position="173"/>
        <end position="186"/>
    </location>
</feature>
<evidence type="ECO:0000256" key="1">
    <source>
        <dbReference type="SAM" id="MobiDB-lite"/>
    </source>
</evidence>
<feature type="compositionally biased region" description="Basic and acidic residues" evidence="1">
    <location>
        <begin position="449"/>
        <end position="465"/>
    </location>
</feature>
<dbReference type="AlphaFoldDB" id="A0A2G5T195"/>
<name>A0A2G5T195_9PELO</name>
<feature type="region of interest" description="Disordered" evidence="1">
    <location>
        <begin position="173"/>
        <end position="297"/>
    </location>
</feature>
<feature type="region of interest" description="Disordered" evidence="1">
    <location>
        <begin position="310"/>
        <end position="468"/>
    </location>
</feature>
<proteinExistence type="predicted"/>
<feature type="compositionally biased region" description="Polar residues" evidence="1">
    <location>
        <begin position="439"/>
        <end position="448"/>
    </location>
</feature>
<evidence type="ECO:0000313" key="2">
    <source>
        <dbReference type="EMBL" id="PIC20881.1"/>
    </source>
</evidence>
<feature type="compositionally biased region" description="Polar residues" evidence="1">
    <location>
        <begin position="333"/>
        <end position="351"/>
    </location>
</feature>
<feature type="compositionally biased region" description="Acidic residues" evidence="1">
    <location>
        <begin position="196"/>
        <end position="206"/>
    </location>
</feature>
<feature type="compositionally biased region" description="Pro residues" evidence="1">
    <location>
        <begin position="261"/>
        <end position="270"/>
    </location>
</feature>
<feature type="region of interest" description="Disordered" evidence="1">
    <location>
        <begin position="502"/>
        <end position="759"/>
    </location>
</feature>
<feature type="compositionally biased region" description="Polar residues" evidence="1">
    <location>
        <begin position="585"/>
        <end position="595"/>
    </location>
</feature>
<dbReference type="EMBL" id="PDUG01000006">
    <property type="protein sequence ID" value="PIC20881.1"/>
    <property type="molecule type" value="Genomic_DNA"/>
</dbReference>
<dbReference type="Proteomes" id="UP000230233">
    <property type="component" value="Chromosome X"/>
</dbReference>
<feature type="compositionally biased region" description="Low complexity" evidence="1">
    <location>
        <begin position="540"/>
        <end position="566"/>
    </location>
</feature>
<feature type="compositionally biased region" description="Polar residues" evidence="1">
    <location>
        <begin position="380"/>
        <end position="404"/>
    </location>
</feature>
<keyword evidence="3" id="KW-1185">Reference proteome</keyword>
<reference evidence="3" key="1">
    <citation type="submission" date="2017-10" db="EMBL/GenBank/DDBJ databases">
        <title>Rapid genome shrinkage in a self-fertile nematode reveals novel sperm competition proteins.</title>
        <authorList>
            <person name="Yin D."/>
            <person name="Schwarz E.M."/>
            <person name="Thomas C.G."/>
            <person name="Felde R.L."/>
            <person name="Korf I.F."/>
            <person name="Cutter A.D."/>
            <person name="Schartner C.M."/>
            <person name="Ralston E.J."/>
            <person name="Meyer B.J."/>
            <person name="Haag E.S."/>
        </authorList>
    </citation>
    <scope>NUCLEOTIDE SEQUENCE [LARGE SCALE GENOMIC DNA]</scope>
    <source>
        <strain evidence="3">JU1422</strain>
    </source>
</reference>
<comment type="caution">
    <text evidence="2">The sequence shown here is derived from an EMBL/GenBank/DDBJ whole genome shotgun (WGS) entry which is preliminary data.</text>
</comment>
<gene>
    <name evidence="2" type="primary">Cni-C05G5.2</name>
    <name evidence="2" type="synonym">Cnig_chr_X.g25924</name>
    <name evidence="2" type="ORF">B9Z55_025924</name>
</gene>
<organism evidence="2 3">
    <name type="scientific">Caenorhabditis nigoni</name>
    <dbReference type="NCBI Taxonomy" id="1611254"/>
    <lineage>
        <taxon>Eukaryota</taxon>
        <taxon>Metazoa</taxon>
        <taxon>Ecdysozoa</taxon>
        <taxon>Nematoda</taxon>
        <taxon>Chromadorea</taxon>
        <taxon>Rhabditida</taxon>
        <taxon>Rhabditina</taxon>
        <taxon>Rhabditomorpha</taxon>
        <taxon>Rhabditoidea</taxon>
        <taxon>Rhabditidae</taxon>
        <taxon>Peloderinae</taxon>
        <taxon>Caenorhabditis</taxon>
    </lineage>
</organism>
<protein>
    <submittedName>
        <fullName evidence="2">Uncharacterized protein</fullName>
    </submittedName>
</protein>
<evidence type="ECO:0000313" key="3">
    <source>
        <dbReference type="Proteomes" id="UP000230233"/>
    </source>
</evidence>
<accession>A0A2G5T195</accession>
<feature type="compositionally biased region" description="Basic and acidic residues" evidence="1">
    <location>
        <begin position="567"/>
        <end position="577"/>
    </location>
</feature>
<feature type="compositionally biased region" description="Basic and acidic residues" evidence="1">
    <location>
        <begin position="502"/>
        <end position="514"/>
    </location>
</feature>
<sequence>MRQRTRCAPIIAAQEARQVSCCYCLFSGIAKKYGKMLTNETPLSGVNMNSLQMDKQMTQRARDIARRIQQRVSEIQSKADDMETIVREVTIRVGYAASKMGNLKNQKPVQQVVSTQNIKKEDDSPPSRISEDAWTPLFLETYKKAILEPGQTIIPMVNHAVFRSGSFGDSNGYTNGHNGNIANGHTRSIDSSEQSIMEESENEEPTELPQAQIPKPPIVPVNLPVRREASPSPPPTPTPTVTKVDIMQQPKIIPRKEPEPQMDPPTPQDPLGPSEVVRESLPAEEIKSNQKIQARPAALASVISEMRAKVATRPKFFDSDSDSDTEPLRASQPKPSTSTTLSKNVDPTPTVDTRRPEPSTSKVAPVERIPRTETPPPVQQPTAKSSTAKNTTQGQGKKVTSQGRGNECKLVANIFDSDSESDTEFSKPPPKPTMKVVSKNVSVASTSKQNEKKEAVKPTVSEREVSNPLFETEQAVKVASLPQKVETQKPAAKVEAKEIVQKVEPQKPVAKVEAKQAPPPVAKVGRSIFSDSDSDDDFLKSFSKPKTPAATPAAKETPAAVAAAEPKVVRKPDEKKTLPVAPVTKPTTPLASTLTIEKVETSAGKTKAVTKVEPKKPAKSSLFDDSDSDSDLFSASSKPKMLNTPNNNAKPKVNTPVTTGPLKSSAPSSEQTPPETATRAKKEQTSEAMSAKISLIADLQKKIRLPGAPPPAMPSKAASNEKKETLAAENDSGTTTILKSRCRGPPNRRPPTRPTNVSN</sequence>
<feature type="compositionally biased region" description="Polar residues" evidence="1">
    <location>
        <begin position="643"/>
        <end position="675"/>
    </location>
</feature>